<proteinExistence type="predicted"/>
<dbReference type="EMBL" id="JBICRM010000057">
    <property type="protein sequence ID" value="MFG1710786.1"/>
    <property type="molecule type" value="Genomic_DNA"/>
</dbReference>
<dbReference type="Proteomes" id="UP001603978">
    <property type="component" value="Unassembled WGS sequence"/>
</dbReference>
<evidence type="ECO:0000259" key="2">
    <source>
        <dbReference type="Pfam" id="PF12680"/>
    </source>
</evidence>
<keyword evidence="4" id="KW-1185">Reference proteome</keyword>
<dbReference type="InterPro" id="IPR037401">
    <property type="entry name" value="SnoaL-like"/>
</dbReference>
<accession>A0ABW7AWN5</accession>
<dbReference type="Gene3D" id="3.10.450.50">
    <property type="match status" value="1"/>
</dbReference>
<name>A0ABW7AWN5_9ACTN</name>
<feature type="region of interest" description="Disordered" evidence="1">
    <location>
        <begin position="99"/>
        <end position="141"/>
    </location>
</feature>
<comment type="caution">
    <text evidence="3">The sequence shown here is derived from an EMBL/GenBank/DDBJ whole genome shotgun (WGS) entry which is preliminary data.</text>
</comment>
<evidence type="ECO:0000256" key="1">
    <source>
        <dbReference type="SAM" id="MobiDB-lite"/>
    </source>
</evidence>
<protein>
    <submittedName>
        <fullName evidence="3">Nuclear transport factor 2 family protein</fullName>
    </submittedName>
</protein>
<sequence length="155" mass="17402">MTNQQIYQRYVWAGMTRDAAALAEIFTADGVLETPLVSAGGSYPRRLEGREEIRQAMAAYYERSANDDRTVNVDKSRYVLHTTTDPNVFIVEIDTAFESPRGGEQHGAGSDLPAARREDRPAARLLRSRGGRLSEADQASRRRLRRPARPAWLVL</sequence>
<dbReference type="InterPro" id="IPR032710">
    <property type="entry name" value="NTF2-like_dom_sf"/>
</dbReference>
<dbReference type="RefSeq" id="WP_393176926.1">
    <property type="nucleotide sequence ID" value="NZ_JBICRM010000057.1"/>
</dbReference>
<dbReference type="SUPFAM" id="SSF54427">
    <property type="entry name" value="NTF2-like"/>
    <property type="match status" value="1"/>
</dbReference>
<reference evidence="3 4" key="1">
    <citation type="submission" date="2024-10" db="EMBL/GenBank/DDBJ databases">
        <authorList>
            <person name="Topkara A.R."/>
            <person name="Saygin H."/>
        </authorList>
    </citation>
    <scope>NUCLEOTIDE SEQUENCE [LARGE SCALE GENOMIC DNA]</scope>
    <source>
        <strain evidence="3 4">M3C6</strain>
    </source>
</reference>
<feature type="domain" description="SnoaL-like" evidence="2">
    <location>
        <begin position="9"/>
        <end position="132"/>
    </location>
</feature>
<dbReference type="Pfam" id="PF12680">
    <property type="entry name" value="SnoaL_2"/>
    <property type="match status" value="1"/>
</dbReference>
<organism evidence="3 4">
    <name type="scientific">Nonomuraea marmarensis</name>
    <dbReference type="NCBI Taxonomy" id="3351344"/>
    <lineage>
        <taxon>Bacteria</taxon>
        <taxon>Bacillati</taxon>
        <taxon>Actinomycetota</taxon>
        <taxon>Actinomycetes</taxon>
        <taxon>Streptosporangiales</taxon>
        <taxon>Streptosporangiaceae</taxon>
        <taxon>Nonomuraea</taxon>
    </lineage>
</organism>
<evidence type="ECO:0000313" key="4">
    <source>
        <dbReference type="Proteomes" id="UP001603978"/>
    </source>
</evidence>
<gene>
    <name evidence="3" type="ORF">ACFLIM_47255</name>
</gene>
<evidence type="ECO:0000313" key="3">
    <source>
        <dbReference type="EMBL" id="MFG1710786.1"/>
    </source>
</evidence>